<comment type="caution">
    <text evidence="2">The sequence shown here is derived from an EMBL/GenBank/DDBJ whole genome shotgun (WGS) entry which is preliminary data.</text>
</comment>
<dbReference type="Pfam" id="PF00717">
    <property type="entry name" value="Peptidase_S24"/>
    <property type="match status" value="1"/>
</dbReference>
<organism evidence="2 3">
    <name type="scientific">Roseomonas haemaphysalidis</name>
    <dbReference type="NCBI Taxonomy" id="2768162"/>
    <lineage>
        <taxon>Bacteria</taxon>
        <taxon>Pseudomonadati</taxon>
        <taxon>Pseudomonadota</taxon>
        <taxon>Alphaproteobacteria</taxon>
        <taxon>Acetobacterales</taxon>
        <taxon>Roseomonadaceae</taxon>
        <taxon>Roseomonas</taxon>
    </lineage>
</organism>
<dbReference type="InterPro" id="IPR036286">
    <property type="entry name" value="LexA/Signal_pep-like_sf"/>
</dbReference>
<evidence type="ECO:0000313" key="3">
    <source>
        <dbReference type="Proteomes" id="UP001518989"/>
    </source>
</evidence>
<dbReference type="SUPFAM" id="SSF51306">
    <property type="entry name" value="LexA/Signal peptidase"/>
    <property type="match status" value="1"/>
</dbReference>
<name>A0ABS3KW49_9PROT</name>
<proteinExistence type="predicted"/>
<gene>
    <name evidence="2" type="ORF">IAI61_21755</name>
</gene>
<reference evidence="2 3" key="1">
    <citation type="submission" date="2020-09" db="EMBL/GenBank/DDBJ databases">
        <title>Roseomonas.</title>
        <authorList>
            <person name="Zhu W."/>
        </authorList>
    </citation>
    <scope>NUCLEOTIDE SEQUENCE [LARGE SCALE GENOMIC DNA]</scope>
    <source>
        <strain evidence="2 3">573</strain>
    </source>
</reference>
<dbReference type="Gene3D" id="2.10.109.10">
    <property type="entry name" value="Umud Fragment, subunit A"/>
    <property type="match status" value="1"/>
</dbReference>
<dbReference type="InterPro" id="IPR039418">
    <property type="entry name" value="LexA-like"/>
</dbReference>
<evidence type="ECO:0000259" key="1">
    <source>
        <dbReference type="Pfam" id="PF00717"/>
    </source>
</evidence>
<protein>
    <submittedName>
        <fullName evidence="2">S24 family peptidase</fullName>
    </submittedName>
</protein>
<accession>A0ABS3KW49</accession>
<sequence length="135" mass="14646">MTPPRHPDLPPEGAYTGAETTGFVSPAGDHLEGPIDLSDVLDLRRPNRYPVRVLGEALARRGILPGDVLIVDAAAEPRSGVVAIIMIGGEVLLGQLRWRAGQWWLRSGQADRDPLLLGEEAEIWAVVASLVRERV</sequence>
<dbReference type="EMBL" id="JACTNG010000018">
    <property type="protein sequence ID" value="MBO1081664.1"/>
    <property type="molecule type" value="Genomic_DNA"/>
</dbReference>
<dbReference type="Proteomes" id="UP001518989">
    <property type="component" value="Unassembled WGS sequence"/>
</dbReference>
<feature type="domain" description="Peptidase S24/S26A/S26B/S26C" evidence="1">
    <location>
        <begin position="18"/>
        <end position="127"/>
    </location>
</feature>
<evidence type="ECO:0000313" key="2">
    <source>
        <dbReference type="EMBL" id="MBO1081664.1"/>
    </source>
</evidence>
<dbReference type="CDD" id="cd06529">
    <property type="entry name" value="S24_LexA-like"/>
    <property type="match status" value="1"/>
</dbReference>
<dbReference type="InterPro" id="IPR015927">
    <property type="entry name" value="Peptidase_S24_S26A/B/C"/>
</dbReference>
<dbReference type="RefSeq" id="WP_207419844.1">
    <property type="nucleotide sequence ID" value="NZ_CP061181.1"/>
</dbReference>
<keyword evidence="3" id="KW-1185">Reference proteome</keyword>